<gene>
    <name evidence="1" type="ORF">DPMN_185194</name>
</gene>
<comment type="caution">
    <text evidence="1">The sequence shown here is derived from an EMBL/GenBank/DDBJ whole genome shotgun (WGS) entry which is preliminary data.</text>
</comment>
<dbReference type="EMBL" id="JAIWYP010000010">
    <property type="protein sequence ID" value="KAH3750665.1"/>
    <property type="molecule type" value="Genomic_DNA"/>
</dbReference>
<evidence type="ECO:0000313" key="2">
    <source>
        <dbReference type="Proteomes" id="UP000828390"/>
    </source>
</evidence>
<reference evidence="1" key="1">
    <citation type="journal article" date="2019" name="bioRxiv">
        <title>The Genome of the Zebra Mussel, Dreissena polymorpha: A Resource for Invasive Species Research.</title>
        <authorList>
            <person name="McCartney M.A."/>
            <person name="Auch B."/>
            <person name="Kono T."/>
            <person name="Mallez S."/>
            <person name="Zhang Y."/>
            <person name="Obille A."/>
            <person name="Becker A."/>
            <person name="Abrahante J.E."/>
            <person name="Garbe J."/>
            <person name="Badalamenti J.P."/>
            <person name="Herman A."/>
            <person name="Mangelson H."/>
            <person name="Liachko I."/>
            <person name="Sullivan S."/>
            <person name="Sone E.D."/>
            <person name="Koren S."/>
            <person name="Silverstein K.A.T."/>
            <person name="Beckman K.B."/>
            <person name="Gohl D.M."/>
        </authorList>
    </citation>
    <scope>NUCLEOTIDE SEQUENCE</scope>
    <source>
        <strain evidence="1">Duluth1</strain>
        <tissue evidence="1">Whole animal</tissue>
    </source>
</reference>
<keyword evidence="2" id="KW-1185">Reference proteome</keyword>
<proteinExistence type="predicted"/>
<protein>
    <submittedName>
        <fullName evidence="1">Uncharacterized protein</fullName>
    </submittedName>
</protein>
<organism evidence="1 2">
    <name type="scientific">Dreissena polymorpha</name>
    <name type="common">Zebra mussel</name>
    <name type="synonym">Mytilus polymorpha</name>
    <dbReference type="NCBI Taxonomy" id="45954"/>
    <lineage>
        <taxon>Eukaryota</taxon>
        <taxon>Metazoa</taxon>
        <taxon>Spiralia</taxon>
        <taxon>Lophotrochozoa</taxon>
        <taxon>Mollusca</taxon>
        <taxon>Bivalvia</taxon>
        <taxon>Autobranchia</taxon>
        <taxon>Heteroconchia</taxon>
        <taxon>Euheterodonta</taxon>
        <taxon>Imparidentia</taxon>
        <taxon>Neoheterodontei</taxon>
        <taxon>Myida</taxon>
        <taxon>Dreissenoidea</taxon>
        <taxon>Dreissenidae</taxon>
        <taxon>Dreissena</taxon>
    </lineage>
</organism>
<name>A0A9D4DLQ4_DREPO</name>
<evidence type="ECO:0000313" key="1">
    <source>
        <dbReference type="EMBL" id="KAH3750665.1"/>
    </source>
</evidence>
<accession>A0A9D4DLQ4</accession>
<dbReference type="AlphaFoldDB" id="A0A9D4DLQ4"/>
<reference evidence="1" key="2">
    <citation type="submission" date="2020-11" db="EMBL/GenBank/DDBJ databases">
        <authorList>
            <person name="McCartney M.A."/>
            <person name="Auch B."/>
            <person name="Kono T."/>
            <person name="Mallez S."/>
            <person name="Becker A."/>
            <person name="Gohl D.M."/>
            <person name="Silverstein K.A.T."/>
            <person name="Koren S."/>
            <person name="Bechman K.B."/>
            <person name="Herman A."/>
            <person name="Abrahante J.E."/>
            <person name="Garbe J."/>
        </authorList>
    </citation>
    <scope>NUCLEOTIDE SEQUENCE</scope>
    <source>
        <strain evidence="1">Duluth1</strain>
        <tissue evidence="1">Whole animal</tissue>
    </source>
</reference>
<sequence>MLAASLSQACGKLAKDACASKELEPRSKLARACASLLLILVLQACDSLSLHKLRIGTSQQACASLCKLADDVYLQARASLCKLADSIE</sequence>
<dbReference type="Proteomes" id="UP000828390">
    <property type="component" value="Unassembled WGS sequence"/>
</dbReference>